<dbReference type="Proteomes" id="UP000002035">
    <property type="component" value="Unassembled WGS sequence"/>
</dbReference>
<evidence type="ECO:0000313" key="2">
    <source>
        <dbReference type="Proteomes" id="UP000002035"/>
    </source>
</evidence>
<dbReference type="VEuPathDB" id="FungiDB:MCYG_04477"/>
<reference evidence="2" key="1">
    <citation type="journal article" date="2012" name="MBio">
        <title>Comparative genome analysis of Trichophyton rubrum and related dermatophytes reveals candidate genes involved in infection.</title>
        <authorList>
            <person name="Martinez D.A."/>
            <person name="Oliver B.G."/>
            <person name="Graeser Y."/>
            <person name="Goldberg J.M."/>
            <person name="Li W."/>
            <person name="Martinez-Rossi N.M."/>
            <person name="Monod M."/>
            <person name="Shelest E."/>
            <person name="Barton R.C."/>
            <person name="Birch E."/>
            <person name="Brakhage A.A."/>
            <person name="Chen Z."/>
            <person name="Gurr S.J."/>
            <person name="Heiman D."/>
            <person name="Heitman J."/>
            <person name="Kosti I."/>
            <person name="Rossi A."/>
            <person name="Saif S."/>
            <person name="Samalova M."/>
            <person name="Saunders C.W."/>
            <person name="Shea T."/>
            <person name="Summerbell R.C."/>
            <person name="Xu J."/>
            <person name="Young S."/>
            <person name="Zeng Q."/>
            <person name="Birren B.W."/>
            <person name="Cuomo C.A."/>
            <person name="White T.C."/>
        </authorList>
    </citation>
    <scope>NUCLEOTIDE SEQUENCE [LARGE SCALE GENOMIC DNA]</scope>
    <source>
        <strain evidence="2">ATCC MYA-4605 / CBS 113480</strain>
    </source>
</reference>
<organism evidence="1 2">
    <name type="scientific">Arthroderma otae (strain ATCC MYA-4605 / CBS 113480)</name>
    <name type="common">Microsporum canis</name>
    <dbReference type="NCBI Taxonomy" id="554155"/>
    <lineage>
        <taxon>Eukaryota</taxon>
        <taxon>Fungi</taxon>
        <taxon>Dikarya</taxon>
        <taxon>Ascomycota</taxon>
        <taxon>Pezizomycotina</taxon>
        <taxon>Eurotiomycetes</taxon>
        <taxon>Eurotiomycetidae</taxon>
        <taxon>Onygenales</taxon>
        <taxon>Arthrodermataceae</taxon>
        <taxon>Microsporum</taxon>
    </lineage>
</organism>
<dbReference type="EMBL" id="DS995704">
    <property type="protein sequence ID" value="EEQ31658.1"/>
    <property type="molecule type" value="Genomic_DNA"/>
</dbReference>
<protein>
    <submittedName>
        <fullName evidence="1">Uncharacterized protein</fullName>
    </submittedName>
</protein>
<proteinExistence type="predicted"/>
<dbReference type="RefSeq" id="XP_002846740.1">
    <property type="nucleotide sequence ID" value="XM_002846694.1"/>
</dbReference>
<accession>C5FPQ3</accession>
<dbReference type="AlphaFoldDB" id="C5FPQ3"/>
<sequence>MACSVLENLEILDEFIDESYTGIIDTIGDNVPDHGASSYILLITDLDSINHGSRKPMLVDFESPFLHWIDEHVRDWVTKESRLECSFIALRTFTIQSIIKSNGKAPLQMVEVDWKETMSGVDGVYDWKIEKENAMLQKRRKELEQEKRK</sequence>
<dbReference type="HOGENOM" id="CLU_1749178_0_0_1"/>
<dbReference type="OrthoDB" id="4483229at2759"/>
<dbReference type="GeneID" id="9229854"/>
<keyword evidence="2" id="KW-1185">Reference proteome</keyword>
<gene>
    <name evidence="1" type="ORF">MCYG_04477</name>
</gene>
<name>C5FPQ3_ARTOC</name>
<evidence type="ECO:0000313" key="1">
    <source>
        <dbReference type="EMBL" id="EEQ31658.1"/>
    </source>
</evidence>